<evidence type="ECO:0000313" key="8">
    <source>
        <dbReference type="EMBL" id="OGY73955.1"/>
    </source>
</evidence>
<feature type="transmembrane region" description="Helical" evidence="6">
    <location>
        <begin position="40"/>
        <end position="58"/>
    </location>
</feature>
<organism evidence="8 9">
    <name type="scientific">Candidatus Jacksonbacteria bacterium RIFCSPLOWO2_02_FULL_44_20</name>
    <dbReference type="NCBI Taxonomy" id="1798460"/>
    <lineage>
        <taxon>Bacteria</taxon>
        <taxon>Candidatus Jacksoniibacteriota</taxon>
    </lineage>
</organism>
<dbReference type="EMBL" id="MHJU01000005">
    <property type="protein sequence ID" value="OGY73955.1"/>
    <property type="molecule type" value="Genomic_DNA"/>
</dbReference>
<keyword evidence="3 6" id="KW-0812">Transmembrane</keyword>
<dbReference type="AlphaFoldDB" id="A0A1G2ABB3"/>
<comment type="subcellular location">
    <subcellularLocation>
        <location evidence="1">Membrane</location>
        <topology evidence="1">Multi-pass membrane protein</topology>
    </subcellularLocation>
</comment>
<keyword evidence="5 6" id="KW-0472">Membrane</keyword>
<evidence type="ECO:0000256" key="1">
    <source>
        <dbReference type="ARBA" id="ARBA00004141"/>
    </source>
</evidence>
<dbReference type="InterPro" id="IPR007267">
    <property type="entry name" value="GtrA_DPMS_TM"/>
</dbReference>
<evidence type="ECO:0000313" key="9">
    <source>
        <dbReference type="Proteomes" id="UP000178315"/>
    </source>
</evidence>
<dbReference type="InterPro" id="IPR051401">
    <property type="entry name" value="GtrA_CellWall_Glycosyl"/>
</dbReference>
<dbReference type="PANTHER" id="PTHR38459:SF1">
    <property type="entry name" value="PROPHAGE BACTOPRENOL-LINKED GLUCOSE TRANSLOCASE HOMOLOG"/>
    <property type="match status" value="1"/>
</dbReference>
<protein>
    <recommendedName>
        <fullName evidence="7">GtrA/DPMS transmembrane domain-containing protein</fullName>
    </recommendedName>
</protein>
<evidence type="ECO:0000256" key="3">
    <source>
        <dbReference type="ARBA" id="ARBA00022692"/>
    </source>
</evidence>
<keyword evidence="4 6" id="KW-1133">Transmembrane helix</keyword>
<proteinExistence type="inferred from homology"/>
<evidence type="ECO:0000256" key="6">
    <source>
        <dbReference type="SAM" id="Phobius"/>
    </source>
</evidence>
<dbReference type="GO" id="GO:0000271">
    <property type="term" value="P:polysaccharide biosynthetic process"/>
    <property type="evidence" value="ECO:0007669"/>
    <property type="project" value="InterPro"/>
</dbReference>
<reference evidence="8 9" key="1">
    <citation type="journal article" date="2016" name="Nat. Commun.">
        <title>Thousands of microbial genomes shed light on interconnected biogeochemical processes in an aquifer system.</title>
        <authorList>
            <person name="Anantharaman K."/>
            <person name="Brown C.T."/>
            <person name="Hug L.A."/>
            <person name="Sharon I."/>
            <person name="Castelle C.J."/>
            <person name="Probst A.J."/>
            <person name="Thomas B.C."/>
            <person name="Singh A."/>
            <person name="Wilkins M.J."/>
            <person name="Karaoz U."/>
            <person name="Brodie E.L."/>
            <person name="Williams K.H."/>
            <person name="Hubbard S.S."/>
            <person name="Banfield J.F."/>
        </authorList>
    </citation>
    <scope>NUCLEOTIDE SEQUENCE [LARGE SCALE GENOMIC DNA]</scope>
</reference>
<evidence type="ECO:0000256" key="5">
    <source>
        <dbReference type="ARBA" id="ARBA00023136"/>
    </source>
</evidence>
<accession>A0A1G2ABB3</accession>
<evidence type="ECO:0000256" key="2">
    <source>
        <dbReference type="ARBA" id="ARBA00009399"/>
    </source>
</evidence>
<dbReference type="Proteomes" id="UP000178315">
    <property type="component" value="Unassembled WGS sequence"/>
</dbReference>
<comment type="caution">
    <text evidence="8">The sequence shown here is derived from an EMBL/GenBank/DDBJ whole genome shotgun (WGS) entry which is preliminary data.</text>
</comment>
<feature type="transmembrane region" description="Helical" evidence="6">
    <location>
        <begin position="15"/>
        <end position="34"/>
    </location>
</feature>
<evidence type="ECO:0000259" key="7">
    <source>
        <dbReference type="Pfam" id="PF04138"/>
    </source>
</evidence>
<feature type="domain" description="GtrA/DPMS transmembrane" evidence="7">
    <location>
        <begin position="17"/>
        <end position="132"/>
    </location>
</feature>
<dbReference type="Pfam" id="PF04138">
    <property type="entry name" value="GtrA_DPMS_TM"/>
    <property type="match status" value="1"/>
</dbReference>
<sequence>MIHALTRLLKRYPTFIRYCLIGSVSAGIDFSILIMSIEIIGFPLLAANTLSFSVAAFNSFYLNRRITFQNTYPDVFRQFVLFIACSLIGVAINNAVLFLMARIIGIWYVFGKIIATGAALVWNYSINKRIIFAKQNDNDF</sequence>
<feature type="transmembrane region" description="Helical" evidence="6">
    <location>
        <begin position="79"/>
        <end position="100"/>
    </location>
</feature>
<comment type="similarity">
    <text evidence="2">Belongs to the GtrA family.</text>
</comment>
<evidence type="ECO:0000256" key="4">
    <source>
        <dbReference type="ARBA" id="ARBA00022989"/>
    </source>
</evidence>
<dbReference type="GO" id="GO:0005886">
    <property type="term" value="C:plasma membrane"/>
    <property type="evidence" value="ECO:0007669"/>
    <property type="project" value="TreeGrafter"/>
</dbReference>
<dbReference type="PANTHER" id="PTHR38459">
    <property type="entry name" value="PROPHAGE BACTOPRENOL-LINKED GLUCOSE TRANSLOCASE HOMOLOG"/>
    <property type="match status" value="1"/>
</dbReference>
<name>A0A1G2ABB3_9BACT</name>
<feature type="transmembrane region" description="Helical" evidence="6">
    <location>
        <begin position="106"/>
        <end position="126"/>
    </location>
</feature>
<gene>
    <name evidence="8" type="ORF">A3H61_02105</name>
</gene>